<dbReference type="PROSITE" id="PS50088">
    <property type="entry name" value="ANK_REPEAT"/>
    <property type="match status" value="1"/>
</dbReference>
<keyword evidence="5" id="KW-1185">Reference proteome</keyword>
<dbReference type="Proteomes" id="UP000001593">
    <property type="component" value="Unassembled WGS sequence"/>
</dbReference>
<reference evidence="4 5" key="1">
    <citation type="journal article" date="2007" name="Science">
        <title>Sea anemone genome reveals ancestral eumetazoan gene repertoire and genomic organization.</title>
        <authorList>
            <person name="Putnam N.H."/>
            <person name="Srivastava M."/>
            <person name="Hellsten U."/>
            <person name="Dirks B."/>
            <person name="Chapman J."/>
            <person name="Salamov A."/>
            <person name="Terry A."/>
            <person name="Shapiro H."/>
            <person name="Lindquist E."/>
            <person name="Kapitonov V.V."/>
            <person name="Jurka J."/>
            <person name="Genikhovich G."/>
            <person name="Grigoriev I.V."/>
            <person name="Lucas S.M."/>
            <person name="Steele R.E."/>
            <person name="Finnerty J.R."/>
            <person name="Technau U."/>
            <person name="Martindale M.Q."/>
            <person name="Rokhsar D.S."/>
        </authorList>
    </citation>
    <scope>NUCLEOTIDE SEQUENCE [LARGE SCALE GENOMIC DNA]</scope>
    <source>
        <strain evidence="5">CH2 X CH6</strain>
    </source>
</reference>
<evidence type="ECO:0000313" key="5">
    <source>
        <dbReference type="Proteomes" id="UP000001593"/>
    </source>
</evidence>
<keyword evidence="2 3" id="KW-0040">ANK repeat</keyword>
<evidence type="ECO:0000256" key="3">
    <source>
        <dbReference type="PROSITE-ProRule" id="PRU00023"/>
    </source>
</evidence>
<dbReference type="STRING" id="45351.A7SD69"/>
<feature type="repeat" description="ANK" evidence="3">
    <location>
        <begin position="115"/>
        <end position="147"/>
    </location>
</feature>
<name>A7SD69_NEMVE</name>
<proteinExistence type="predicted"/>
<dbReference type="InParanoid" id="A7SD69"/>
<dbReference type="PANTHER" id="PTHR24166:SF47">
    <property type="entry name" value="M-PHASE PHOSPHOPROTEIN 8"/>
    <property type="match status" value="1"/>
</dbReference>
<accession>A7SD69</accession>
<gene>
    <name evidence="4" type="ORF">NEMVEDRAFT_v1g244447</name>
</gene>
<dbReference type="SMART" id="SM00248">
    <property type="entry name" value="ANK"/>
    <property type="match status" value="1"/>
</dbReference>
<dbReference type="EMBL" id="DS469628">
    <property type="protein sequence ID" value="EDO38333.1"/>
    <property type="molecule type" value="Genomic_DNA"/>
</dbReference>
<dbReference type="PhylomeDB" id="A7SD69"/>
<organism evidence="4 5">
    <name type="scientific">Nematostella vectensis</name>
    <name type="common">Starlet sea anemone</name>
    <dbReference type="NCBI Taxonomy" id="45351"/>
    <lineage>
        <taxon>Eukaryota</taxon>
        <taxon>Metazoa</taxon>
        <taxon>Cnidaria</taxon>
        <taxon>Anthozoa</taxon>
        <taxon>Hexacorallia</taxon>
        <taxon>Actiniaria</taxon>
        <taxon>Edwardsiidae</taxon>
        <taxon>Nematostella</taxon>
    </lineage>
</organism>
<dbReference type="Gene3D" id="1.25.40.20">
    <property type="entry name" value="Ankyrin repeat-containing domain"/>
    <property type="match status" value="1"/>
</dbReference>
<dbReference type="InterPro" id="IPR002110">
    <property type="entry name" value="Ankyrin_rpt"/>
</dbReference>
<evidence type="ECO:0000256" key="2">
    <source>
        <dbReference type="ARBA" id="ARBA00023043"/>
    </source>
</evidence>
<evidence type="ECO:0000313" key="4">
    <source>
        <dbReference type="EMBL" id="EDO38333.1"/>
    </source>
</evidence>
<dbReference type="AlphaFoldDB" id="A7SD69"/>
<protein>
    <submittedName>
        <fullName evidence="4">Uncharacterized protein</fullName>
    </submittedName>
</protein>
<sequence length="281" mass="31182">MPSVSDEDVNIGGMDGDLIGSILQQEALPWRLSEEKTKQEKSKAFTSNDTLEEAEDPLDFVFDLDSFPIERLVYDVEMTALQEVPSPEVESRNGSAETVDILLRCGACINMQTNKGETALIKACEKGQTDVVDILLRHGADTQLHSNSGLPVHQLARRSLHPELTSLLVEHETRCLAPQEGARFTFKFDFSPGRYTQETEIVVFCIKADFKDDRLLLTFSGDNGVRSVHLNGVNQLPILHGVRSAYDILPDHGQNELIINTHHSPARLIVCAYALKSKPTS</sequence>
<keyword evidence="1" id="KW-0677">Repeat</keyword>
<dbReference type="PANTHER" id="PTHR24166">
    <property type="entry name" value="ROLLING PEBBLES, ISOFORM B"/>
    <property type="match status" value="1"/>
</dbReference>
<dbReference type="InterPro" id="IPR036770">
    <property type="entry name" value="Ankyrin_rpt-contain_sf"/>
</dbReference>
<dbReference type="HOGENOM" id="CLU_991430_0_0_1"/>
<dbReference type="SUPFAM" id="SSF48403">
    <property type="entry name" value="Ankyrin repeat"/>
    <property type="match status" value="1"/>
</dbReference>
<dbReference type="PROSITE" id="PS50297">
    <property type="entry name" value="ANK_REP_REGION"/>
    <property type="match status" value="1"/>
</dbReference>
<dbReference type="Pfam" id="PF12796">
    <property type="entry name" value="Ank_2"/>
    <property type="match status" value="1"/>
</dbReference>
<evidence type="ECO:0000256" key="1">
    <source>
        <dbReference type="ARBA" id="ARBA00022737"/>
    </source>
</evidence>
<dbReference type="InterPro" id="IPR050889">
    <property type="entry name" value="Dendritic_Spine_Reg/Scaffold"/>
</dbReference>
<dbReference type="eggNOG" id="KOG0504">
    <property type="taxonomic scope" value="Eukaryota"/>
</dbReference>